<proteinExistence type="inferred from homology"/>
<accession>A0A835BX78</accession>
<evidence type="ECO:0000313" key="6">
    <source>
        <dbReference type="Proteomes" id="UP000636709"/>
    </source>
</evidence>
<dbReference type="AlphaFoldDB" id="A0A835BX78"/>
<comment type="function">
    <text evidence="4">Removes the phosphate from trehalose 6-phosphate to produce free trehalose.</text>
</comment>
<dbReference type="EC" id="3.1.3.12" evidence="4"/>
<dbReference type="UniPathway" id="UPA00299"/>
<dbReference type="GO" id="GO:0004805">
    <property type="term" value="F:trehalose-phosphatase activity"/>
    <property type="evidence" value="ECO:0007669"/>
    <property type="project" value="UniProtKB-EC"/>
</dbReference>
<evidence type="ECO:0000256" key="2">
    <source>
        <dbReference type="ARBA" id="ARBA00001968"/>
    </source>
</evidence>
<dbReference type="InterPro" id="IPR003337">
    <property type="entry name" value="Trehalose_PPase"/>
</dbReference>
<comment type="similarity">
    <text evidence="4">Belongs to the trehalose phosphatase family.</text>
</comment>
<dbReference type="Pfam" id="PF02358">
    <property type="entry name" value="Trehalose_PPase"/>
    <property type="match status" value="1"/>
</dbReference>
<dbReference type="SUPFAM" id="SSF56784">
    <property type="entry name" value="HAD-like"/>
    <property type="match status" value="1"/>
</dbReference>
<dbReference type="InterPro" id="IPR044651">
    <property type="entry name" value="OTSB-like"/>
</dbReference>
<organism evidence="5 6">
    <name type="scientific">Digitaria exilis</name>
    <dbReference type="NCBI Taxonomy" id="1010633"/>
    <lineage>
        <taxon>Eukaryota</taxon>
        <taxon>Viridiplantae</taxon>
        <taxon>Streptophyta</taxon>
        <taxon>Embryophyta</taxon>
        <taxon>Tracheophyta</taxon>
        <taxon>Spermatophyta</taxon>
        <taxon>Magnoliopsida</taxon>
        <taxon>Liliopsida</taxon>
        <taxon>Poales</taxon>
        <taxon>Poaceae</taxon>
        <taxon>PACMAD clade</taxon>
        <taxon>Panicoideae</taxon>
        <taxon>Panicodae</taxon>
        <taxon>Paniceae</taxon>
        <taxon>Anthephorinae</taxon>
        <taxon>Digitaria</taxon>
    </lineage>
</organism>
<dbReference type="EMBL" id="JACEFO010001734">
    <property type="protein sequence ID" value="KAF8714953.1"/>
    <property type="molecule type" value="Genomic_DNA"/>
</dbReference>
<dbReference type="Gene3D" id="3.40.50.1000">
    <property type="entry name" value="HAD superfamily/HAD-like"/>
    <property type="match status" value="1"/>
</dbReference>
<comment type="pathway">
    <text evidence="4">Glycan biosynthesis; trehalose biosynthesis.</text>
</comment>
<evidence type="ECO:0000256" key="1">
    <source>
        <dbReference type="ARBA" id="ARBA00000500"/>
    </source>
</evidence>
<evidence type="ECO:0000313" key="5">
    <source>
        <dbReference type="EMBL" id="KAF8714953.1"/>
    </source>
</evidence>
<reference evidence="5" key="1">
    <citation type="submission" date="2020-07" db="EMBL/GenBank/DDBJ databases">
        <title>Genome sequence and genetic diversity analysis of an under-domesticated orphan crop, white fonio (Digitaria exilis).</title>
        <authorList>
            <person name="Bennetzen J.L."/>
            <person name="Chen S."/>
            <person name="Ma X."/>
            <person name="Wang X."/>
            <person name="Yssel A.E.J."/>
            <person name="Chaluvadi S.R."/>
            <person name="Johnson M."/>
            <person name="Gangashetty P."/>
            <person name="Hamidou F."/>
            <person name="Sanogo M.D."/>
            <person name="Zwaenepoel A."/>
            <person name="Wallace J."/>
            <person name="Van De Peer Y."/>
            <person name="Van Deynze A."/>
        </authorList>
    </citation>
    <scope>NUCLEOTIDE SEQUENCE</scope>
    <source>
        <tissue evidence="5">Leaves</tissue>
    </source>
</reference>
<dbReference type="InterPro" id="IPR023214">
    <property type="entry name" value="HAD_sf"/>
</dbReference>
<keyword evidence="6" id="KW-1185">Reference proteome</keyword>
<sequence length="160" mass="17664">MDCFNTIIQQANTKEISLFLDYDGTLAPIVSNPEAAYMSDEVRAVLQEVAVLFKTSVVSGRARGIKVSNFVKVKEINCAGSHGLDIKLASTTESASTKDHDSYQPAKEHLSMINKVYSTLLLATGDINGASVEHNMYCVSLHYRNVAKEVKSLSIYYDFF</sequence>
<evidence type="ECO:0000256" key="3">
    <source>
        <dbReference type="ARBA" id="ARBA00022801"/>
    </source>
</evidence>
<name>A0A835BX78_9POAL</name>
<dbReference type="OrthoDB" id="411251at2759"/>
<protein>
    <recommendedName>
        <fullName evidence="4">Trehalose 6-phosphate phosphatase</fullName>
        <ecNumber evidence="4">3.1.3.12</ecNumber>
    </recommendedName>
</protein>
<comment type="caution">
    <text evidence="5">The sequence shown here is derived from an EMBL/GenBank/DDBJ whole genome shotgun (WGS) entry which is preliminary data.</text>
</comment>
<evidence type="ECO:0000256" key="4">
    <source>
        <dbReference type="RuleBase" id="RU361117"/>
    </source>
</evidence>
<dbReference type="GO" id="GO:0005992">
    <property type="term" value="P:trehalose biosynthetic process"/>
    <property type="evidence" value="ECO:0007669"/>
    <property type="project" value="UniProtKB-UniPathway"/>
</dbReference>
<comment type="catalytic activity">
    <reaction evidence="1 4">
        <text>alpha,alpha-trehalose 6-phosphate + H2O = alpha,alpha-trehalose + phosphate</text>
        <dbReference type="Rhea" id="RHEA:23420"/>
        <dbReference type="ChEBI" id="CHEBI:15377"/>
        <dbReference type="ChEBI" id="CHEBI:16551"/>
        <dbReference type="ChEBI" id="CHEBI:43474"/>
        <dbReference type="ChEBI" id="CHEBI:58429"/>
        <dbReference type="EC" id="3.1.3.12"/>
    </reaction>
</comment>
<dbReference type="PANTHER" id="PTHR43768">
    <property type="entry name" value="TREHALOSE 6-PHOSPHATE PHOSPHATASE"/>
    <property type="match status" value="1"/>
</dbReference>
<dbReference type="NCBIfam" id="TIGR00685">
    <property type="entry name" value="T6PP"/>
    <property type="match status" value="1"/>
</dbReference>
<dbReference type="PANTHER" id="PTHR43768:SF23">
    <property type="entry name" value="TREHALOSE-PHOSPHATE PHOSPHATASE 1-RELATED"/>
    <property type="match status" value="1"/>
</dbReference>
<keyword evidence="3 4" id="KW-0378">Hydrolase</keyword>
<comment type="cofactor">
    <cofactor evidence="2 4">
        <name>a divalent metal cation</name>
        <dbReference type="ChEBI" id="CHEBI:60240"/>
    </cofactor>
</comment>
<dbReference type="Gene3D" id="3.30.70.1020">
    <property type="entry name" value="Trehalose-6-phosphate phosphatase related protein, domain 2"/>
    <property type="match status" value="1"/>
</dbReference>
<dbReference type="Proteomes" id="UP000636709">
    <property type="component" value="Unassembled WGS sequence"/>
</dbReference>
<dbReference type="InterPro" id="IPR036412">
    <property type="entry name" value="HAD-like_sf"/>
</dbReference>
<gene>
    <name evidence="5" type="ORF">HU200_027494</name>
</gene>